<dbReference type="GO" id="GO:0004519">
    <property type="term" value="F:endonuclease activity"/>
    <property type="evidence" value="ECO:0007669"/>
    <property type="project" value="UniProtKB-KW"/>
</dbReference>
<evidence type="ECO:0000313" key="10">
    <source>
        <dbReference type="Ensembl" id="ENSOABP00000031024.2"/>
    </source>
</evidence>
<dbReference type="GO" id="GO:0005576">
    <property type="term" value="C:extracellular region"/>
    <property type="evidence" value="ECO:0007669"/>
    <property type="project" value="UniProtKB-SubCell"/>
</dbReference>
<evidence type="ECO:0000256" key="3">
    <source>
        <dbReference type="ARBA" id="ARBA00022525"/>
    </source>
</evidence>
<dbReference type="SUPFAM" id="SSF54076">
    <property type="entry name" value="RNase A-like"/>
    <property type="match status" value="1"/>
</dbReference>
<evidence type="ECO:0000256" key="8">
    <source>
        <dbReference type="RuleBase" id="RU000651"/>
    </source>
</evidence>
<dbReference type="GO" id="GO:0050830">
    <property type="term" value="P:defense response to Gram-positive bacterium"/>
    <property type="evidence" value="ECO:0007669"/>
    <property type="project" value="TreeGrafter"/>
</dbReference>
<dbReference type="InterPro" id="IPR036816">
    <property type="entry name" value="RNaseA-like_dom_sf"/>
</dbReference>
<evidence type="ECO:0000256" key="2">
    <source>
        <dbReference type="ARBA" id="ARBA00005600"/>
    </source>
</evidence>
<dbReference type="GO" id="GO:0016787">
    <property type="term" value="F:hydrolase activity"/>
    <property type="evidence" value="ECO:0007669"/>
    <property type="project" value="UniProtKB-KW"/>
</dbReference>
<proteinExistence type="inferred from homology"/>
<keyword evidence="8" id="KW-0732">Signal</keyword>
<keyword evidence="6 8" id="KW-0378">Hydrolase</keyword>
<keyword evidence="4 8" id="KW-0540">Nuclease</keyword>
<feature type="chain" id="PRO_5044045343" description="Ribonuclease A-domain domain-containing protein" evidence="8">
    <location>
        <begin position="22"/>
        <end position="155"/>
    </location>
</feature>
<evidence type="ECO:0000256" key="4">
    <source>
        <dbReference type="ARBA" id="ARBA00022722"/>
    </source>
</evidence>
<dbReference type="Ensembl" id="ENSOABT00000031881.2">
    <property type="protein sequence ID" value="ENSOABP00000031024.2"/>
    <property type="gene ID" value="ENSOABG00000014335.2"/>
</dbReference>
<keyword evidence="5 8" id="KW-0255">Endonuclease</keyword>
<evidence type="ECO:0000256" key="1">
    <source>
        <dbReference type="ARBA" id="ARBA00004613"/>
    </source>
</evidence>
<dbReference type="Pfam" id="PF00074">
    <property type="entry name" value="RnaseA"/>
    <property type="match status" value="1"/>
</dbReference>
<feature type="domain" description="Ribonuclease A-domain" evidence="9">
    <location>
        <begin position="40"/>
        <end position="153"/>
    </location>
</feature>
<comment type="similarity">
    <text evidence="2 8">Belongs to the pancreatic ribonuclease family.</text>
</comment>
<dbReference type="PANTHER" id="PTHR11437:SF10">
    <property type="entry name" value="ANGIOGENIN-RELATED"/>
    <property type="match status" value="1"/>
</dbReference>
<evidence type="ECO:0000313" key="11">
    <source>
        <dbReference type="Proteomes" id="UP000472276"/>
    </source>
</evidence>
<dbReference type="GO" id="GO:0003676">
    <property type="term" value="F:nucleic acid binding"/>
    <property type="evidence" value="ECO:0007669"/>
    <property type="project" value="InterPro"/>
</dbReference>
<comment type="subcellular location">
    <subcellularLocation>
        <location evidence="1">Secreted</location>
    </subcellularLocation>
</comment>
<dbReference type="GO" id="GO:0001525">
    <property type="term" value="P:angiogenesis"/>
    <property type="evidence" value="ECO:0007669"/>
    <property type="project" value="TreeGrafter"/>
</dbReference>
<dbReference type="InterPro" id="IPR023411">
    <property type="entry name" value="RNaseA_AS"/>
</dbReference>
<dbReference type="GO" id="GO:0050829">
    <property type="term" value="P:defense response to Gram-negative bacterium"/>
    <property type="evidence" value="ECO:0007669"/>
    <property type="project" value="TreeGrafter"/>
</dbReference>
<dbReference type="PANTHER" id="PTHR11437">
    <property type="entry name" value="RIBONUCLEASE"/>
    <property type="match status" value="1"/>
</dbReference>
<evidence type="ECO:0000256" key="6">
    <source>
        <dbReference type="ARBA" id="ARBA00022801"/>
    </source>
</evidence>
<evidence type="ECO:0000259" key="9">
    <source>
        <dbReference type="SMART" id="SM00092"/>
    </source>
</evidence>
<dbReference type="InterPro" id="IPR023412">
    <property type="entry name" value="RNaseA_domain"/>
</dbReference>
<dbReference type="Proteomes" id="UP000472276">
    <property type="component" value="Unassembled WGS sequence"/>
</dbReference>
<dbReference type="Gene3D" id="3.10.130.10">
    <property type="entry name" value="Ribonuclease A-like domain"/>
    <property type="match status" value="1"/>
</dbReference>
<name>A0A668TUP7_OREAU</name>
<feature type="signal peptide" evidence="8">
    <location>
        <begin position="1"/>
        <end position="21"/>
    </location>
</feature>
<dbReference type="InterPro" id="IPR001427">
    <property type="entry name" value="RNaseA"/>
</dbReference>
<dbReference type="GO" id="GO:0004540">
    <property type="term" value="F:RNA nuclease activity"/>
    <property type="evidence" value="ECO:0007669"/>
    <property type="project" value="TreeGrafter"/>
</dbReference>
<keyword evidence="3" id="KW-0964">Secreted</keyword>
<evidence type="ECO:0000256" key="5">
    <source>
        <dbReference type="ARBA" id="ARBA00022759"/>
    </source>
</evidence>
<keyword evidence="11" id="KW-1185">Reference proteome</keyword>
<dbReference type="PROSITE" id="PS00127">
    <property type="entry name" value="RNASE_PANCREATIC"/>
    <property type="match status" value="1"/>
</dbReference>
<reference evidence="10" key="1">
    <citation type="submission" date="2025-08" db="UniProtKB">
        <authorList>
            <consortium name="Ensembl"/>
        </authorList>
    </citation>
    <scope>IDENTIFICATION</scope>
</reference>
<sequence length="155" mass="17931">MRILFACLLLVLLIATTPSKATKGSKQNKKNAEPQPEEKSKCLYELFIIQHIIHRMTEDECDNVIENRGILFKEECKEMNTFILSDVKTVKSICKDRTDGDIISESLFEIIDCELKSKTEKKPPCKYNGKRQFKKRIEVSCEGGYPVHYKRALKE</sequence>
<reference evidence="10" key="2">
    <citation type="submission" date="2025-09" db="UniProtKB">
        <authorList>
            <consortium name="Ensembl"/>
        </authorList>
    </citation>
    <scope>IDENTIFICATION</scope>
</reference>
<dbReference type="OMA" id="HNYCNRM"/>
<accession>A0A668TUP7</accession>
<dbReference type="SMART" id="SM00092">
    <property type="entry name" value="RNAse_Pc"/>
    <property type="match status" value="1"/>
</dbReference>
<protein>
    <recommendedName>
        <fullName evidence="9">Ribonuclease A-domain domain-containing protein</fullName>
    </recommendedName>
</protein>
<keyword evidence="7" id="KW-1015">Disulfide bond</keyword>
<evidence type="ECO:0000256" key="7">
    <source>
        <dbReference type="ARBA" id="ARBA00023157"/>
    </source>
</evidence>
<organism evidence="10 11">
    <name type="scientific">Oreochromis aureus</name>
    <name type="common">Israeli tilapia</name>
    <name type="synonym">Chromis aureus</name>
    <dbReference type="NCBI Taxonomy" id="47969"/>
    <lineage>
        <taxon>Eukaryota</taxon>
        <taxon>Metazoa</taxon>
        <taxon>Chordata</taxon>
        <taxon>Craniata</taxon>
        <taxon>Vertebrata</taxon>
        <taxon>Euteleostomi</taxon>
        <taxon>Actinopterygii</taxon>
        <taxon>Neopterygii</taxon>
        <taxon>Teleostei</taxon>
        <taxon>Neoteleostei</taxon>
        <taxon>Acanthomorphata</taxon>
        <taxon>Ovalentaria</taxon>
        <taxon>Cichlomorphae</taxon>
        <taxon>Cichliformes</taxon>
        <taxon>Cichlidae</taxon>
        <taxon>African cichlids</taxon>
        <taxon>Pseudocrenilabrinae</taxon>
        <taxon>Oreochromini</taxon>
        <taxon>Oreochromis</taxon>
    </lineage>
</organism>
<dbReference type="AlphaFoldDB" id="A0A668TUP7"/>